<dbReference type="SUPFAM" id="SSF52540">
    <property type="entry name" value="P-loop containing nucleoside triphosphate hydrolases"/>
    <property type="match status" value="1"/>
</dbReference>
<dbReference type="GO" id="GO:0006261">
    <property type="term" value="P:DNA-templated DNA replication"/>
    <property type="evidence" value="ECO:0007669"/>
    <property type="project" value="TreeGrafter"/>
</dbReference>
<dbReference type="Pfam" id="PF13177">
    <property type="entry name" value="DNA_pol3_delta2"/>
    <property type="match status" value="1"/>
</dbReference>
<comment type="caution">
    <text evidence="1">The sequence shown here is derived from an EMBL/GenBank/DDBJ whole genome shotgun (WGS) entry which is preliminary data.</text>
</comment>
<accession>A0A926Z5Q6</accession>
<dbReference type="RefSeq" id="WP_190350224.1">
    <property type="nucleotide sequence ID" value="NZ_JACJPY010000014.1"/>
</dbReference>
<dbReference type="InterPro" id="IPR027417">
    <property type="entry name" value="P-loop_NTPase"/>
</dbReference>
<proteinExistence type="predicted"/>
<sequence length="331" mass="37207">MIAKVNHSVDIDYDPFAMVVGQQQAIALLKSAIKRDRIAPAYLFAGTSGIGRSKTALAFATLLLDDRKSINRISDRNHPDLLWVEPTYLDKGKMLTAKEAEAAGLKRKALPQIRIEQVREIREFVSRAPLECQRSVVIIEEAQSMAESAANSLLKTLEEPLYATIILIVPDAGTILSTLVSRCQRIPFTRLNQEQMQLVLAREGHTDIPPEVIALAQGSAGQAIESFERFQSIPAELMIAVRKIPQDARTAMAIAKQITKELEVDRQLWLIDYLQNYFWNLTTIAPNASHHLPKVLQHLQHLDKARELISRYVQPRLVWEVTLLQIAGLII</sequence>
<dbReference type="EC" id="2.7.7.7" evidence="1"/>
<evidence type="ECO:0000313" key="1">
    <source>
        <dbReference type="EMBL" id="MBD2149857.1"/>
    </source>
</evidence>
<gene>
    <name evidence="1" type="ORF">H6F44_06925</name>
</gene>
<name>A0A926Z5Q6_9CYAN</name>
<dbReference type="AlphaFoldDB" id="A0A926Z5Q6"/>
<dbReference type="Gene3D" id="3.40.50.300">
    <property type="entry name" value="P-loop containing nucleotide triphosphate hydrolases"/>
    <property type="match status" value="1"/>
</dbReference>
<dbReference type="PANTHER" id="PTHR11669">
    <property type="entry name" value="REPLICATION FACTOR C / DNA POLYMERASE III GAMMA-TAU SUBUNIT"/>
    <property type="match status" value="1"/>
</dbReference>
<protein>
    <submittedName>
        <fullName evidence="1">DNA polymerase III subunit delta</fullName>
        <ecNumber evidence="1">2.7.7.7</ecNumber>
    </submittedName>
</protein>
<reference evidence="1" key="1">
    <citation type="journal article" date="2015" name="ISME J.">
        <title>Draft Genome Sequence of Streptomyces incarnatus NRRL8089, which Produces the Nucleoside Antibiotic Sinefungin.</title>
        <authorList>
            <person name="Oshima K."/>
            <person name="Hattori M."/>
            <person name="Shimizu H."/>
            <person name="Fukuda K."/>
            <person name="Nemoto M."/>
            <person name="Inagaki K."/>
            <person name="Tamura T."/>
        </authorList>
    </citation>
    <scope>NUCLEOTIDE SEQUENCE</scope>
    <source>
        <strain evidence="1">FACHB-1277</strain>
    </source>
</reference>
<dbReference type="EMBL" id="JACJPY010000014">
    <property type="protein sequence ID" value="MBD2149857.1"/>
    <property type="molecule type" value="Genomic_DNA"/>
</dbReference>
<organism evidence="1 2">
    <name type="scientific">Pseudanabaena cinerea FACHB-1277</name>
    <dbReference type="NCBI Taxonomy" id="2949581"/>
    <lineage>
        <taxon>Bacteria</taxon>
        <taxon>Bacillati</taxon>
        <taxon>Cyanobacteriota</taxon>
        <taxon>Cyanophyceae</taxon>
        <taxon>Pseudanabaenales</taxon>
        <taxon>Pseudanabaenaceae</taxon>
        <taxon>Pseudanabaena</taxon>
        <taxon>Pseudanabaena cinerea</taxon>
    </lineage>
</organism>
<dbReference type="NCBIfam" id="NF005638">
    <property type="entry name" value="PRK07399.1"/>
    <property type="match status" value="1"/>
</dbReference>
<keyword evidence="2" id="KW-1185">Reference proteome</keyword>
<dbReference type="GO" id="GO:0003887">
    <property type="term" value="F:DNA-directed DNA polymerase activity"/>
    <property type="evidence" value="ECO:0007669"/>
    <property type="project" value="UniProtKB-EC"/>
</dbReference>
<dbReference type="Proteomes" id="UP000631421">
    <property type="component" value="Unassembled WGS sequence"/>
</dbReference>
<evidence type="ECO:0000313" key="2">
    <source>
        <dbReference type="Proteomes" id="UP000631421"/>
    </source>
</evidence>
<keyword evidence="1" id="KW-0548">Nucleotidyltransferase</keyword>
<dbReference type="PANTHER" id="PTHR11669:SF8">
    <property type="entry name" value="DNA POLYMERASE III SUBUNIT DELTA"/>
    <property type="match status" value="1"/>
</dbReference>
<reference evidence="1" key="2">
    <citation type="submission" date="2020-08" db="EMBL/GenBank/DDBJ databases">
        <authorList>
            <person name="Chen M."/>
            <person name="Teng W."/>
            <person name="Zhao L."/>
            <person name="Hu C."/>
            <person name="Zhou Y."/>
            <person name="Han B."/>
            <person name="Song L."/>
            <person name="Shu W."/>
        </authorList>
    </citation>
    <scope>NUCLEOTIDE SEQUENCE</scope>
    <source>
        <strain evidence="1">FACHB-1277</strain>
    </source>
</reference>
<keyword evidence="1" id="KW-0808">Transferase</keyword>
<dbReference type="InterPro" id="IPR050238">
    <property type="entry name" value="DNA_Rep/Repair_Clamp_Loader"/>
</dbReference>